<dbReference type="InterPro" id="IPR002999">
    <property type="entry name" value="Tudor"/>
</dbReference>
<feature type="domain" description="Tudor" evidence="2">
    <location>
        <begin position="631"/>
        <end position="688"/>
    </location>
</feature>
<feature type="compositionally biased region" description="Basic and acidic residues" evidence="1">
    <location>
        <begin position="3383"/>
        <end position="3395"/>
    </location>
</feature>
<dbReference type="InterPro" id="IPR050621">
    <property type="entry name" value="Tudor_domain_containing"/>
</dbReference>
<dbReference type="SMART" id="SM00333">
    <property type="entry name" value="TUDOR"/>
    <property type="match status" value="12"/>
</dbReference>
<feature type="region of interest" description="Disordered" evidence="1">
    <location>
        <begin position="2948"/>
        <end position="3163"/>
    </location>
</feature>
<feature type="domain" description="Tudor" evidence="2">
    <location>
        <begin position="2507"/>
        <end position="2566"/>
    </location>
</feature>
<name>A0A8B6FKG4_MYTGA</name>
<evidence type="ECO:0000313" key="3">
    <source>
        <dbReference type="EMBL" id="VDI51659.1"/>
    </source>
</evidence>
<feature type="domain" description="Tudor" evidence="2">
    <location>
        <begin position="57"/>
        <end position="115"/>
    </location>
</feature>
<dbReference type="Gene3D" id="2.40.50.90">
    <property type="match status" value="11"/>
</dbReference>
<feature type="domain" description="Tudor" evidence="2">
    <location>
        <begin position="422"/>
        <end position="479"/>
    </location>
</feature>
<feature type="domain" description="Tudor" evidence="2">
    <location>
        <begin position="838"/>
        <end position="898"/>
    </location>
</feature>
<accession>A0A8B6FKG4</accession>
<feature type="compositionally biased region" description="Basic and acidic residues" evidence="1">
    <location>
        <begin position="3118"/>
        <end position="3144"/>
    </location>
</feature>
<dbReference type="FunFam" id="2.30.30.140:FF:000018">
    <property type="entry name" value="Serine/threonine-protein kinase 31"/>
    <property type="match status" value="7"/>
</dbReference>
<feature type="compositionally biased region" description="Acidic residues" evidence="1">
    <location>
        <begin position="3089"/>
        <end position="3104"/>
    </location>
</feature>
<dbReference type="InterPro" id="IPR035437">
    <property type="entry name" value="SNase_OB-fold_sf"/>
</dbReference>
<feature type="compositionally biased region" description="Basic and acidic residues" evidence="1">
    <location>
        <begin position="2948"/>
        <end position="2962"/>
    </location>
</feature>
<feature type="compositionally biased region" description="Gly residues" evidence="1">
    <location>
        <begin position="1188"/>
        <end position="1245"/>
    </location>
</feature>
<organism evidence="3 4">
    <name type="scientific">Mytilus galloprovincialis</name>
    <name type="common">Mediterranean mussel</name>
    <dbReference type="NCBI Taxonomy" id="29158"/>
    <lineage>
        <taxon>Eukaryota</taxon>
        <taxon>Metazoa</taxon>
        <taxon>Spiralia</taxon>
        <taxon>Lophotrochozoa</taxon>
        <taxon>Mollusca</taxon>
        <taxon>Bivalvia</taxon>
        <taxon>Autobranchia</taxon>
        <taxon>Pteriomorphia</taxon>
        <taxon>Mytilida</taxon>
        <taxon>Mytiloidea</taxon>
        <taxon>Mytilidae</taxon>
        <taxon>Mytilinae</taxon>
        <taxon>Mytilus</taxon>
    </lineage>
</organism>
<feature type="domain" description="Tudor" evidence="2">
    <location>
        <begin position="1461"/>
        <end position="1519"/>
    </location>
</feature>
<feature type="compositionally biased region" description="Acidic residues" evidence="1">
    <location>
        <begin position="3204"/>
        <end position="3223"/>
    </location>
</feature>
<dbReference type="PROSITE" id="PS50304">
    <property type="entry name" value="TUDOR"/>
    <property type="match status" value="12"/>
</dbReference>
<feature type="domain" description="Tudor" evidence="2">
    <location>
        <begin position="2278"/>
        <end position="2336"/>
    </location>
</feature>
<feature type="region of interest" description="Disordered" evidence="1">
    <location>
        <begin position="1792"/>
        <end position="1823"/>
    </location>
</feature>
<dbReference type="Pfam" id="PF00567">
    <property type="entry name" value="TUDOR"/>
    <property type="match status" value="12"/>
</dbReference>
<feature type="region of interest" description="Disordered" evidence="1">
    <location>
        <begin position="971"/>
        <end position="1392"/>
    </location>
</feature>
<feature type="domain" description="Tudor" evidence="2">
    <location>
        <begin position="2724"/>
        <end position="2782"/>
    </location>
</feature>
<sequence>MANVNLSIGKLVPVLITHVEFQTGGCIGYGQFCDAEAVDSLSEKVTQAATASRPINACVVNDIVLALYREDENWYRAKVLSTNDNSVSVLFIDYGNSEVVDISDARLAPTELKQYSGLAVKCVLEDINPSEGNNWSNVDKEKVQEDLLNKEFTAEVTDIVSSGYVIALNTESGQYQFGSKENGKTGTNLATMNLTPGESYKAYIAYVDSANKFWIQLKQFEVNLENLMQDISDYAEAEAQPLPQAKRGTCCIAKFSEDAVPYRSKVLGITSDKCLVQFVDYGNSESKSLVDLMVIPEKFCQLPIQGFKCCYTRSKLKSNTLDEKVQELTSDEDGVILTVISKSSDEYKVEIDKIEKLSDTETIEVQAFEPLPIDLNKDFDICISHVFHPGRFYVQIIENAPIIDSLMDKISQEFESSRSFSSINVGSPCIAKLSDGACYRSVIKSAQNDNVLVLAVDFGFEELVSNSQVREISPRSMPIPSQALECTVDSTKTEEKHWSDKEIRLLSEFESKEPLIAKVTAKRGSIFQLDLHDTKDPELDRYINAELLGVGKGSNERIIQNSKMTPKKEQVMIPGPQVTVGQKLLVCVTAVKSTNQFFAQMTKCASKIGELQQKLHANYENYSMSQGVMKSIGVGDVCCTKYIDGGWYRGIVTGLEQGKIEVSFADFGDSTTSNLNNLKELLQSFAVMPQQCILCQLPSLSTGLTKETVESVLMNQVVEVLIKMKKDFSFPLFEVELTSHPNNGRILQKLKGQPSVPRIPRPAMSNHVSNTSFADSLDDYQPTVVSLYSAEEVMVTHVIDPEHFHCQLKKFATHLDEIMQSLEDHCKKLGPNDDCIGDIRLGQPCLAKFSADNSWYRAKVTGLLAGKNLVEVLFIDYGNTECQERDGLKIVQPKHLNLPSQAIFCGLSGIAPSQGYWPPEHITQFEDLTLDQNFNTVFKKWNKEEDRYSVEMTTLPGESLNLKFGSMSNSLCSEQSDDRGRNRSVEMSGNIDMKVKVGGFGDSDGGRGFGAASRSFGGRDEDSGRGGRRGGFGGDRGGRGGFGGGDRSDGFGARNGDRGDRGGRRGGFGGGDRSSGFGASTKTDDHWGDGASTTNTSAGFGGSRSFGSDRGGRGSFGGDRGGRGGSNDGGFSSSRGGFGGDRGGRGGSRGSFGGDRDDSGRSGGFGGDRGGRGGSRGGFGGDRDDSGRSGGFGGDRGGRGGSFGGDRGGRDSGFGGDRGGRGGSFGGDRGGRGGGFGGDRGGRGGSFSSDRGGRGGGFGGDRGGRDSGFGGGRGGGFGGDRGGRGGGFGGDRGGRGGSFGGDSGGRGGGFGGDRGGRGGGFGGDRGGGRSGGFGGGGFGGNTVQASADEDWGDTTSSPTKAKPVTDRKGNGDSWDVKPSGSPAVIHSGGDGEDKWTHKNLNRFVSQKFVLGKSLTVSVVYSNNPGEFWCQSLDQVPAFDEMSENMNKEYNGITGNDLNLDKPEIQMPCIAKFSEDEQWYRAEIINSKGDDLEVLFVDYGNTETVSKSSAKSIKKQYYSMPVQGIKCSLNNLKPNGKSWSEKSNDDFSTLTTDKNTEMKFISLSSGTYEVELKDTDTKDDIAVKLVEMGHATFSPGSQKVVNPYPSTSLAPDTTKEVFVSWIDNPHCFWIQLSEATDSLNELVEKIQEEYTSGPSASATVEKAEVGMQVIAQFTDDDAWYRAYIESIDAGKSCVRFIDYGNSDTVEMEKLRKPTPELSSTNAYAFRCKLAGVKPLQAGWNVDSKDIMESLVDDAVTCLVRSSDKGEYTVEITVGSKNIAEELINTAVARKDEGPVETVKPIQTTDIPSSSVPSSSQSSIPSRSINKNNPVSAYVSSVISPSKFYIQFADEEAALEKLVSSLQVAYNENSGEGTDSADIGQYYCTKYTEDDSWYRAIVESLGDKVTVCFVDYGNSESVNMSDLKLLKPEFSTLPAFAVNSCLSGVEPVADKWSDEANTAFEEAVVDQELTVSFTTDSEVSVSNGEGDVAKSLITAGHARARTSSYSSESELSIEDQLTPVGETLVYISAIEDKGFYLQLSSQETTLQTMSDLLQTLCPTLQPVNLTSLSVGSFCCGKFSEDEAWYRAVVTDIKDQEVTVTFIDYGNGETLPVSSLKQLHKDILSPAMAFHCCLDGCESVDLNIIEPRLTALMDSTELNVSFMGKIGDLYKVVLTDSGVNVNQELGDKGAVLAGDVMVLDETGDAQKLSEDPQEPVTHSLKDLKLVTLKDGERISVTISHSDSPSKFYVNKEENVTKIDTLMDDMFNFYSNLSEKQYKITKLEPQMVCAAKFSEDDTWYRVKVTSVDGEKCHVFYLDHGNSEETSITCLKQLLTKFAELPIQGIPCILSGIGATGEKWSEEDLTLFDELTSEKSLLADVIGHGKGRSYIVQLLDMGISVSQSMIEKSHGMVISTPRVNTRVRRVFSDSSDIASPMRMKMPSLTTDEESILEDTFYGYSRLTYEVDKDYPVKVSQIENPTCFWCQVVDQENKLDNFMDSLQDKYSDSVDTVDEIDTPCVAKCKGDGRYYRGVTRSKQENGALTVLFVDYGSTYCVQADEVKAIKSGDIERPMQAVDCMLHDIDLDESYDDWDEEACEYFEALCEDKTLTMKVKQVCNEGISVYLYDGDVDLSSLLAENDFVNLVSQKNDSCVSKDEKTPVKRSPRKDVTAEVLGRLLSTDSEYHVIMSHVNDPSSFYVVFQDNALESIEAAINKHITQNPDDNIPEDLVKVDELCLACCKDVKDWQRARIEEVQDNGIQVHLIDIGSTELVKKTDLRNIPEDISNYPPQAFLCELDDIKPVDDQKEWSEDTVVYFQDVCSPGEEMVIYFCDRNEDKLKVSLFDGSVKTQHEQDQQLGVQLVKLGFADYIPGSIIEEIIMEEENTEPLFNEMSLHRENSYGSTEEQDTSALDDSSMCPGETTTDLSTYPEESELETTASDSFSFVDFKPVPKIKGDDLEGLPAKKGDDEEDDEFYDAEDEKEESQVVDELDGGSEKVVIEQKIDLQTGEENQIEPNLIESEKEIQLESEQLQSEIQPEKENSEETEPNKTETQLEDGNQNEKQQSEIAEGQDLETEGQNETNIENDNEKKGDADSEEEDTIKDLSDEEHGEEKSKPSQDIGEIDSRLKECSIVEENNQSKEIQDIKTDDLSNSEAAESDQNEDPKHIIEQFIKHSVEEVAIEKYKKEMEERELSLKEDGPNAVNNNVEKDDEDLIQEIDQLNMEDETENAQKSTEEDQTDNAQKSTEENVEDTEDIEKTTEERSERKEEEESQTDRVNPRDQEEDVDFTGKEVEEQRTGNDDNTDENKDKDDTTETLDEEKDINEEETVDQEKDTSKVDRSQKETLDEGKDKSDEDESQEEKDSSDEDRSPKETLEEENDKSDEDESQKETSDKEKNKVEAEEDPDKSDDLIKDEQA</sequence>
<feature type="compositionally biased region" description="Acidic residues" evidence="1">
    <location>
        <begin position="3309"/>
        <end position="3324"/>
    </location>
</feature>
<dbReference type="PANTHER" id="PTHR22948:SF29">
    <property type="entry name" value="FI02030P-RELATED"/>
    <property type="match status" value="1"/>
</dbReference>
<proteinExistence type="predicted"/>
<feature type="compositionally biased region" description="Polar residues" evidence="1">
    <location>
        <begin position="2894"/>
        <end position="2907"/>
    </location>
</feature>
<feature type="compositionally biased region" description="Gly residues" evidence="1">
    <location>
        <begin position="1113"/>
        <end position="1128"/>
    </location>
</feature>
<comment type="caution">
    <text evidence="3">The sequence shown here is derived from an EMBL/GenBank/DDBJ whole genome shotgun (WGS) entry which is preliminary data.</text>
</comment>
<dbReference type="InterPro" id="IPR014002">
    <property type="entry name" value="Agenet_dom_plant"/>
</dbReference>
<dbReference type="OrthoDB" id="341421at2759"/>
<feature type="compositionally biased region" description="Gly residues" evidence="1">
    <location>
        <begin position="1136"/>
        <end position="1153"/>
    </location>
</feature>
<protein>
    <submittedName>
        <fullName evidence="3">Tudor domain-containing protein 1/4/6/7</fullName>
    </submittedName>
</protein>
<feature type="compositionally biased region" description="Polar residues" evidence="1">
    <location>
        <begin position="3050"/>
        <end position="3061"/>
    </location>
</feature>
<feature type="compositionally biased region" description="Basic and acidic residues" evidence="1">
    <location>
        <begin position="2988"/>
        <end position="2998"/>
    </location>
</feature>
<evidence type="ECO:0000259" key="2">
    <source>
        <dbReference type="PROSITE" id="PS50304"/>
    </source>
</evidence>
<dbReference type="Proteomes" id="UP000596742">
    <property type="component" value="Unassembled WGS sequence"/>
</dbReference>
<dbReference type="SUPFAM" id="SSF63748">
    <property type="entry name" value="Tudor/PWWP/MBT"/>
    <property type="match status" value="12"/>
</dbReference>
<evidence type="ECO:0000313" key="4">
    <source>
        <dbReference type="Proteomes" id="UP000596742"/>
    </source>
</evidence>
<dbReference type="SMART" id="SM00743">
    <property type="entry name" value="Agenet"/>
    <property type="match status" value="5"/>
</dbReference>
<feature type="domain" description="Tudor" evidence="2">
    <location>
        <begin position="2065"/>
        <end position="2123"/>
    </location>
</feature>
<reference evidence="3" key="1">
    <citation type="submission" date="2018-11" db="EMBL/GenBank/DDBJ databases">
        <authorList>
            <person name="Alioto T."/>
            <person name="Alioto T."/>
        </authorList>
    </citation>
    <scope>NUCLEOTIDE SEQUENCE</scope>
</reference>
<feature type="compositionally biased region" description="Basic and acidic residues" evidence="1">
    <location>
        <begin position="3403"/>
        <end position="3412"/>
    </location>
</feature>
<feature type="region of interest" description="Disordered" evidence="1">
    <location>
        <begin position="2892"/>
        <end position="2935"/>
    </location>
</feature>
<feature type="compositionally biased region" description="Gly residues" evidence="1">
    <location>
        <begin position="998"/>
        <end position="1009"/>
    </location>
</feature>
<feature type="compositionally biased region" description="Basic and acidic residues" evidence="1">
    <location>
        <begin position="3325"/>
        <end position="3348"/>
    </location>
</feature>
<feature type="region of interest" description="Disordered" evidence="1">
    <location>
        <begin position="3182"/>
        <end position="3412"/>
    </location>
</feature>
<keyword evidence="4" id="KW-1185">Reference proteome</keyword>
<feature type="compositionally biased region" description="Gly residues" evidence="1">
    <location>
        <begin position="1029"/>
        <end position="1045"/>
    </location>
</feature>
<feature type="domain" description="Tudor" evidence="2">
    <location>
        <begin position="244"/>
        <end position="302"/>
    </location>
</feature>
<feature type="domain" description="Tudor" evidence="2">
    <location>
        <begin position="1661"/>
        <end position="1719"/>
    </location>
</feature>
<feature type="compositionally biased region" description="Basic and acidic residues" evidence="1">
    <location>
        <begin position="3031"/>
        <end position="3044"/>
    </location>
</feature>
<dbReference type="PANTHER" id="PTHR22948">
    <property type="entry name" value="TUDOR DOMAIN CONTAINING PROTEIN"/>
    <property type="match status" value="1"/>
</dbReference>
<gene>
    <name evidence="3" type="ORF">MGAL_10B019695</name>
</gene>
<feature type="compositionally biased region" description="Basic and acidic residues" evidence="1">
    <location>
        <begin position="3283"/>
        <end position="3308"/>
    </location>
</feature>
<evidence type="ECO:0000256" key="1">
    <source>
        <dbReference type="SAM" id="MobiDB-lite"/>
    </source>
</evidence>
<feature type="compositionally biased region" description="Acidic residues" evidence="1">
    <location>
        <begin position="2963"/>
        <end position="2987"/>
    </location>
</feature>
<dbReference type="EMBL" id="UYJE01007081">
    <property type="protein sequence ID" value="VDI51659.1"/>
    <property type="molecule type" value="Genomic_DNA"/>
</dbReference>
<feature type="domain" description="Tudor" evidence="2">
    <location>
        <begin position="1874"/>
        <end position="1931"/>
    </location>
</feature>
<feature type="compositionally biased region" description="Acidic residues" evidence="1">
    <location>
        <begin position="3370"/>
        <end position="3382"/>
    </location>
</feature>
<feature type="compositionally biased region" description="Acidic residues" evidence="1">
    <location>
        <begin position="3349"/>
        <end position="3361"/>
    </location>
</feature>
<feature type="compositionally biased region" description="Low complexity" evidence="1">
    <location>
        <begin position="1805"/>
        <end position="1823"/>
    </location>
</feature>
<feature type="compositionally biased region" description="Gly residues" evidence="1">
    <location>
        <begin position="1161"/>
        <end position="1180"/>
    </location>
</feature>
<dbReference type="Gene3D" id="2.30.30.140">
    <property type="match status" value="12"/>
</dbReference>
<feature type="compositionally biased region" description="Basic and acidic residues" evidence="1">
    <location>
        <begin position="3182"/>
        <end position="3194"/>
    </location>
</feature>
<feature type="compositionally biased region" description="Gly residues" evidence="1">
    <location>
        <begin position="1254"/>
        <end position="1340"/>
    </location>
</feature>
<feature type="compositionally biased region" description="Basic and acidic residues" evidence="1">
    <location>
        <begin position="3251"/>
        <end position="3276"/>
    </location>
</feature>